<evidence type="ECO:0000313" key="2">
    <source>
        <dbReference type="EMBL" id="RXG20782.1"/>
    </source>
</evidence>
<dbReference type="SMART" id="SM00871">
    <property type="entry name" value="AraC_E_bind"/>
    <property type="match status" value="1"/>
</dbReference>
<dbReference type="Proteomes" id="UP000289238">
    <property type="component" value="Unassembled WGS sequence"/>
</dbReference>
<keyword evidence="3" id="KW-1185">Reference proteome</keyword>
<dbReference type="InterPro" id="IPR011256">
    <property type="entry name" value="Reg_factor_effector_dom_sf"/>
</dbReference>
<evidence type="ECO:0000313" key="3">
    <source>
        <dbReference type="Proteomes" id="UP000289238"/>
    </source>
</evidence>
<dbReference type="AlphaFoldDB" id="A0A4V1KQB0"/>
<name>A0A4V1KQB0_9FLAO</name>
<dbReference type="PANTHER" id="PTHR36444:SF2">
    <property type="entry name" value="TRANSCRIPTIONAL REGULATOR PROTEIN YOBU-RELATED"/>
    <property type="match status" value="1"/>
</dbReference>
<dbReference type="InterPro" id="IPR010499">
    <property type="entry name" value="AraC_E-bd"/>
</dbReference>
<sequence length="163" mass="18962">MIIPKIAKIEERKIIGVCLTTTQVDNDTSILWSKFMPRHKEISNRIGTHFYSLQKYPLNLDAKKFTPKTKFERWAAVEVSSFDSVPNEMQKTLIEAGTYAVFVHKGTVAQFAKTFNYIYTTWLPNSIYEIDDRAHFEFLGDTYYGPNNPESEEEIWLPIKKKA</sequence>
<dbReference type="RefSeq" id="WP_241652427.1">
    <property type="nucleotide sequence ID" value="NZ_QOVM01000007.1"/>
</dbReference>
<organism evidence="2 3">
    <name type="scientific">Leeuwenhoekiella aequorea</name>
    <dbReference type="NCBI Taxonomy" id="283736"/>
    <lineage>
        <taxon>Bacteria</taxon>
        <taxon>Pseudomonadati</taxon>
        <taxon>Bacteroidota</taxon>
        <taxon>Flavobacteriia</taxon>
        <taxon>Flavobacteriales</taxon>
        <taxon>Flavobacteriaceae</taxon>
        <taxon>Leeuwenhoekiella</taxon>
    </lineage>
</organism>
<dbReference type="SUPFAM" id="SSF55136">
    <property type="entry name" value="Probable bacterial effector-binding domain"/>
    <property type="match status" value="1"/>
</dbReference>
<reference evidence="2 3" key="1">
    <citation type="submission" date="2018-07" db="EMBL/GenBank/DDBJ databases">
        <title>Leeuwenhoekiella genomics.</title>
        <authorList>
            <person name="Tahon G."/>
            <person name="Willems A."/>
        </authorList>
    </citation>
    <scope>NUCLEOTIDE SEQUENCE [LARGE SCALE GENOMIC DNA]</scope>
    <source>
        <strain evidence="2 3">LMG 22550</strain>
    </source>
</reference>
<feature type="domain" description="AraC effector-binding" evidence="1">
    <location>
        <begin position="2"/>
        <end position="160"/>
    </location>
</feature>
<dbReference type="Gene3D" id="3.20.80.10">
    <property type="entry name" value="Regulatory factor, effector binding domain"/>
    <property type="match status" value="1"/>
</dbReference>
<gene>
    <name evidence="2" type="ORF">DSM00_2886</name>
</gene>
<protein>
    <submittedName>
        <fullName evidence="2">AraC family transcriptional regulator</fullName>
    </submittedName>
</protein>
<comment type="caution">
    <text evidence="2">The sequence shown here is derived from an EMBL/GenBank/DDBJ whole genome shotgun (WGS) entry which is preliminary data.</text>
</comment>
<accession>A0A4V1KQB0</accession>
<proteinExistence type="predicted"/>
<dbReference type="EMBL" id="QOVM01000007">
    <property type="protein sequence ID" value="RXG20782.1"/>
    <property type="molecule type" value="Genomic_DNA"/>
</dbReference>
<dbReference type="InterPro" id="IPR029442">
    <property type="entry name" value="GyrI-like"/>
</dbReference>
<dbReference type="Pfam" id="PF06445">
    <property type="entry name" value="GyrI-like"/>
    <property type="match status" value="1"/>
</dbReference>
<dbReference type="InterPro" id="IPR053182">
    <property type="entry name" value="YobU-like_regulator"/>
</dbReference>
<dbReference type="PANTHER" id="PTHR36444">
    <property type="entry name" value="TRANSCRIPTIONAL REGULATOR PROTEIN YOBU-RELATED"/>
    <property type="match status" value="1"/>
</dbReference>
<evidence type="ECO:0000259" key="1">
    <source>
        <dbReference type="SMART" id="SM00871"/>
    </source>
</evidence>